<dbReference type="InterPro" id="IPR025645">
    <property type="entry name" value="DUF4349"/>
</dbReference>
<evidence type="ECO:0000313" key="5">
    <source>
        <dbReference type="Proteomes" id="UP000553776"/>
    </source>
</evidence>
<feature type="region of interest" description="Disordered" evidence="1">
    <location>
        <begin position="16"/>
        <end position="46"/>
    </location>
</feature>
<feature type="transmembrane region" description="Helical" evidence="2">
    <location>
        <begin position="305"/>
        <end position="331"/>
    </location>
</feature>
<feature type="region of interest" description="Disordered" evidence="1">
    <location>
        <begin position="343"/>
        <end position="385"/>
    </location>
</feature>
<keyword evidence="5" id="KW-1185">Reference proteome</keyword>
<comment type="caution">
    <text evidence="4">The sequence shown here is derived from an EMBL/GenBank/DDBJ whole genome shotgun (WGS) entry which is preliminary data.</text>
</comment>
<keyword evidence="2" id="KW-0812">Transmembrane</keyword>
<accession>A0A841UB64</accession>
<protein>
    <submittedName>
        <fullName evidence="4">DUF4349 domain-containing protein</fullName>
    </submittedName>
</protein>
<feature type="compositionally biased region" description="Low complexity" evidence="1">
    <location>
        <begin position="61"/>
        <end position="83"/>
    </location>
</feature>
<feature type="region of interest" description="Disordered" evidence="1">
    <location>
        <begin position="59"/>
        <end position="90"/>
    </location>
</feature>
<gene>
    <name evidence="4" type="ORF">H7B90_28765</name>
</gene>
<dbReference type="EMBL" id="JACJVR010000128">
    <property type="protein sequence ID" value="MBB6695394.1"/>
    <property type="molecule type" value="Genomic_DNA"/>
</dbReference>
<feature type="domain" description="DUF4349" evidence="3">
    <location>
        <begin position="110"/>
        <end position="327"/>
    </location>
</feature>
<keyword evidence="2" id="KW-0472">Membrane</keyword>
<name>A0A841UB64_9BACL</name>
<organism evidence="4 5">
    <name type="scientific">Cohnella xylanilytica</name>
    <dbReference type="NCBI Taxonomy" id="557555"/>
    <lineage>
        <taxon>Bacteria</taxon>
        <taxon>Bacillati</taxon>
        <taxon>Bacillota</taxon>
        <taxon>Bacilli</taxon>
        <taxon>Bacillales</taxon>
        <taxon>Paenibacillaceae</taxon>
        <taxon>Cohnella</taxon>
    </lineage>
</organism>
<sequence length="385" mass="40541">MAFALWAAVLAGCSGSSDDSDSAPAGQAAASSAPAPAPGEEQLSEAKMSVKFDTSVAAADQANSAESGEAAAPAQAAEAPAEGGTSAASFGSPEGASLGAIADANAGFNRKMIYSANVVLKAKSFAEAEERVSNAIFQSGGFIVQFADTKSEHEIGSTYVIKVPSSGLSNFLTLLKEIPSESFERKMQGNDVTEEYVDLQARLEAKQKVEARLLAFMDKATKADDLVRFSTELGGVQQEIEQIKGRMRYLDQNVAYSTVNLRLYESIGEEVDAAQGPEKKKSLGGKLSDTMQASLNVLGDVGAGILTFLAAILPVLLVLILVGGPVAWVALRTRRARRARAEARRRELNAKPEAARISTEDASPHEESIAAGEASREPSEEPNDR</sequence>
<dbReference type="AlphaFoldDB" id="A0A841UB64"/>
<dbReference type="Proteomes" id="UP000553776">
    <property type="component" value="Unassembled WGS sequence"/>
</dbReference>
<keyword evidence="2" id="KW-1133">Transmembrane helix</keyword>
<evidence type="ECO:0000259" key="3">
    <source>
        <dbReference type="Pfam" id="PF14257"/>
    </source>
</evidence>
<evidence type="ECO:0000256" key="1">
    <source>
        <dbReference type="SAM" id="MobiDB-lite"/>
    </source>
</evidence>
<reference evidence="4 5" key="1">
    <citation type="submission" date="2020-08" db="EMBL/GenBank/DDBJ databases">
        <title>Cohnella phylogeny.</title>
        <authorList>
            <person name="Dunlap C."/>
        </authorList>
    </citation>
    <scope>NUCLEOTIDE SEQUENCE [LARGE SCALE GENOMIC DNA]</scope>
    <source>
        <strain evidence="4 5">DSM 25239</strain>
    </source>
</reference>
<evidence type="ECO:0000313" key="4">
    <source>
        <dbReference type="EMBL" id="MBB6695394.1"/>
    </source>
</evidence>
<evidence type="ECO:0000256" key="2">
    <source>
        <dbReference type="SAM" id="Phobius"/>
    </source>
</evidence>
<feature type="compositionally biased region" description="Low complexity" evidence="1">
    <location>
        <begin position="16"/>
        <end position="34"/>
    </location>
</feature>
<dbReference type="RefSeq" id="WP_185139347.1">
    <property type="nucleotide sequence ID" value="NZ_JACJVR010000128.1"/>
</dbReference>
<dbReference type="Pfam" id="PF14257">
    <property type="entry name" value="DUF4349"/>
    <property type="match status" value="1"/>
</dbReference>
<proteinExistence type="predicted"/>